<reference evidence="1 2" key="1">
    <citation type="submission" date="2024-01" db="EMBL/GenBank/DDBJ databases">
        <authorList>
            <consortium name="Genoscope - CEA"/>
            <person name="William W."/>
        </authorList>
    </citation>
    <scope>NUCLEOTIDE SEQUENCE [LARGE SCALE GENOMIC DNA]</scope>
    <source>
        <strain evidence="1 2">29B2s-10</strain>
    </source>
</reference>
<organism evidence="1 2">
    <name type="scientific">[Candida] anglica</name>
    <dbReference type="NCBI Taxonomy" id="148631"/>
    <lineage>
        <taxon>Eukaryota</taxon>
        <taxon>Fungi</taxon>
        <taxon>Dikarya</taxon>
        <taxon>Ascomycota</taxon>
        <taxon>Saccharomycotina</taxon>
        <taxon>Pichiomycetes</taxon>
        <taxon>Debaryomycetaceae</taxon>
        <taxon>Kurtzmaniella</taxon>
    </lineage>
</organism>
<gene>
    <name evidence="1" type="ORF">CAAN4_F18118</name>
</gene>
<protein>
    <submittedName>
        <fullName evidence="1">Uncharacterized protein</fullName>
    </submittedName>
</protein>
<keyword evidence="2" id="KW-1185">Reference proteome</keyword>
<accession>A0ABP0EJY6</accession>
<sequence>MREITTCTILKVTLTNILLVNKSSDIERDGKYGIISLKFEKQKEYSDLWYLRQSPNAVDEPHFFCNLYYDTSVV</sequence>
<dbReference type="EMBL" id="OZ004258">
    <property type="protein sequence ID" value="CAK7914797.1"/>
    <property type="molecule type" value="Genomic_DNA"/>
</dbReference>
<evidence type="ECO:0000313" key="2">
    <source>
        <dbReference type="Proteomes" id="UP001497600"/>
    </source>
</evidence>
<dbReference type="Proteomes" id="UP001497600">
    <property type="component" value="Chromosome F"/>
</dbReference>
<evidence type="ECO:0000313" key="1">
    <source>
        <dbReference type="EMBL" id="CAK7914797.1"/>
    </source>
</evidence>
<name>A0ABP0EJY6_9ASCO</name>
<proteinExistence type="predicted"/>